<keyword evidence="3" id="KW-1185">Reference proteome</keyword>
<feature type="signal peptide" evidence="1">
    <location>
        <begin position="1"/>
        <end position="21"/>
    </location>
</feature>
<protein>
    <submittedName>
        <fullName evidence="2">Uncharacterized protein</fullName>
    </submittedName>
</protein>
<reference evidence="2 3" key="1">
    <citation type="submission" date="2024-02" db="EMBL/GenBank/DDBJ databases">
        <title>First draft genome assembly of two strains of Seiridium cardinale.</title>
        <authorList>
            <person name="Emiliani G."/>
            <person name="Scali E."/>
        </authorList>
    </citation>
    <scope>NUCLEOTIDE SEQUENCE [LARGE SCALE GENOMIC DNA]</scope>
    <source>
        <strain evidence="2 3">BM-138-000479</strain>
    </source>
</reference>
<keyword evidence="1" id="KW-0732">Signal</keyword>
<name>A0ABR2Y2G1_9PEZI</name>
<gene>
    <name evidence="2" type="ORF">SCAR479_03222</name>
</gene>
<organism evidence="2 3">
    <name type="scientific">Seiridium cardinale</name>
    <dbReference type="NCBI Taxonomy" id="138064"/>
    <lineage>
        <taxon>Eukaryota</taxon>
        <taxon>Fungi</taxon>
        <taxon>Dikarya</taxon>
        <taxon>Ascomycota</taxon>
        <taxon>Pezizomycotina</taxon>
        <taxon>Sordariomycetes</taxon>
        <taxon>Xylariomycetidae</taxon>
        <taxon>Amphisphaeriales</taxon>
        <taxon>Sporocadaceae</taxon>
        <taxon>Seiridium</taxon>
    </lineage>
</organism>
<evidence type="ECO:0000313" key="2">
    <source>
        <dbReference type="EMBL" id="KAK9780098.1"/>
    </source>
</evidence>
<proteinExistence type="predicted"/>
<sequence length="146" mass="15381">MKCTVLSVASLVSLLVASVAAGDFIEDVRRDFAMGLFSRQTAPPIQFFTNALGGAAASPVTKSDDTERPFEVDGDTFTDFQTAAQRSCDNQKNSCADVANSQQGGSLAVNDCDQQSTECKAAASTATTTSFATLTSSNAEFDFFCE</sequence>
<evidence type="ECO:0000256" key="1">
    <source>
        <dbReference type="SAM" id="SignalP"/>
    </source>
</evidence>
<accession>A0ABR2Y2G1</accession>
<evidence type="ECO:0000313" key="3">
    <source>
        <dbReference type="Proteomes" id="UP001465668"/>
    </source>
</evidence>
<comment type="caution">
    <text evidence="2">The sequence shown here is derived from an EMBL/GenBank/DDBJ whole genome shotgun (WGS) entry which is preliminary data.</text>
</comment>
<dbReference type="EMBL" id="JARVKM010000008">
    <property type="protein sequence ID" value="KAK9780098.1"/>
    <property type="molecule type" value="Genomic_DNA"/>
</dbReference>
<dbReference type="Proteomes" id="UP001465668">
    <property type="component" value="Unassembled WGS sequence"/>
</dbReference>
<feature type="chain" id="PRO_5045128186" evidence="1">
    <location>
        <begin position="22"/>
        <end position="146"/>
    </location>
</feature>